<dbReference type="EMBL" id="CM032185">
    <property type="protein sequence ID" value="KAG7092099.1"/>
    <property type="molecule type" value="Genomic_DNA"/>
</dbReference>
<protein>
    <submittedName>
        <fullName evidence="2">Uncharacterized protein</fullName>
    </submittedName>
</protein>
<feature type="region of interest" description="Disordered" evidence="1">
    <location>
        <begin position="65"/>
        <end position="97"/>
    </location>
</feature>
<comment type="caution">
    <text evidence="2">The sequence shown here is derived from an EMBL/GenBank/DDBJ whole genome shotgun (WGS) entry which is preliminary data.</text>
</comment>
<organism evidence="2 3">
    <name type="scientific">Marasmius oreades</name>
    <name type="common">fairy-ring Marasmius</name>
    <dbReference type="NCBI Taxonomy" id="181124"/>
    <lineage>
        <taxon>Eukaryota</taxon>
        <taxon>Fungi</taxon>
        <taxon>Dikarya</taxon>
        <taxon>Basidiomycota</taxon>
        <taxon>Agaricomycotina</taxon>
        <taxon>Agaricomycetes</taxon>
        <taxon>Agaricomycetidae</taxon>
        <taxon>Agaricales</taxon>
        <taxon>Marasmiineae</taxon>
        <taxon>Marasmiaceae</taxon>
        <taxon>Marasmius</taxon>
    </lineage>
</organism>
<name>A0A9P7RYL2_9AGAR</name>
<dbReference type="OrthoDB" id="10511696at2759"/>
<evidence type="ECO:0000256" key="1">
    <source>
        <dbReference type="SAM" id="MobiDB-lite"/>
    </source>
</evidence>
<accession>A0A9P7RYL2</accession>
<dbReference type="Proteomes" id="UP001049176">
    <property type="component" value="Chromosome 5"/>
</dbReference>
<proteinExistence type="predicted"/>
<evidence type="ECO:0000313" key="2">
    <source>
        <dbReference type="EMBL" id="KAG7092099.1"/>
    </source>
</evidence>
<dbReference type="KEGG" id="more:E1B28_008475"/>
<reference evidence="2" key="1">
    <citation type="journal article" date="2021" name="Genome Biol. Evol.">
        <title>The assembled and annotated genome of the fairy-ring fungus Marasmius oreades.</title>
        <authorList>
            <person name="Hiltunen M."/>
            <person name="Ament-Velasquez S.L."/>
            <person name="Johannesson H."/>
        </authorList>
    </citation>
    <scope>NUCLEOTIDE SEQUENCE</scope>
    <source>
        <strain evidence="2">03SP1</strain>
    </source>
</reference>
<sequence length="292" mass="33226">MAGNQEDADMVDIQDHEVDEIIDSIRNGVGRFSQRLQETSPANLNHQTQISYLGPALWILSNIIRDSTNQPPPPTEGQPRRQPSYQPRDAEDTDDSESIRTVMWDKWVSKGLPEPGQAELEVLFALYRRAGLYRTKKHYLGAEILGQEVQTGRLPNRTSFSRKSTPEGGVWNRCMGALVLKDLLIPHINEHSVATTRIVSWDNPDKKWILASIKRISDHASYQFEKRKKEADRELYSSQLKANRSQQVRVREYNRRVAMAERLGQNQMVQALEYLGHDGMSSDEELDGDGGA</sequence>
<dbReference type="GeneID" id="66077551"/>
<dbReference type="RefSeq" id="XP_043008569.1">
    <property type="nucleotide sequence ID" value="XM_043153285.1"/>
</dbReference>
<evidence type="ECO:0000313" key="3">
    <source>
        <dbReference type="Proteomes" id="UP001049176"/>
    </source>
</evidence>
<keyword evidence="3" id="KW-1185">Reference proteome</keyword>
<dbReference type="AlphaFoldDB" id="A0A9P7RYL2"/>
<gene>
    <name evidence="2" type="ORF">E1B28_008475</name>
</gene>